<dbReference type="SUPFAM" id="SSF103473">
    <property type="entry name" value="MFS general substrate transporter"/>
    <property type="match status" value="1"/>
</dbReference>
<name>A0A2T2NKF5_CORCC</name>
<feature type="transmembrane region" description="Helical" evidence="8">
    <location>
        <begin position="111"/>
        <end position="128"/>
    </location>
</feature>
<feature type="transmembrane region" description="Helical" evidence="8">
    <location>
        <begin position="80"/>
        <end position="99"/>
    </location>
</feature>
<dbReference type="PROSITE" id="PS50850">
    <property type="entry name" value="MFS"/>
    <property type="match status" value="1"/>
</dbReference>
<keyword evidence="10" id="KW-0762">Sugar transport</keyword>
<feature type="transmembrane region" description="Helical" evidence="8">
    <location>
        <begin position="392"/>
        <end position="416"/>
    </location>
</feature>
<dbReference type="PANTHER" id="PTHR48022">
    <property type="entry name" value="PLASTIDIC GLUCOSE TRANSPORTER 4"/>
    <property type="match status" value="1"/>
</dbReference>
<dbReference type="FunFam" id="1.20.1250.20:FF:000134">
    <property type="entry name" value="MFS sugar transporter protein"/>
    <property type="match status" value="1"/>
</dbReference>
<feature type="transmembrane region" description="Helical" evidence="8">
    <location>
        <begin position="455"/>
        <end position="476"/>
    </location>
</feature>
<feature type="transmembrane region" description="Helical" evidence="8">
    <location>
        <begin position="330"/>
        <end position="350"/>
    </location>
</feature>
<feature type="transmembrane region" description="Helical" evidence="8">
    <location>
        <begin position="201"/>
        <end position="221"/>
    </location>
</feature>
<dbReference type="Proteomes" id="UP000240883">
    <property type="component" value="Unassembled WGS sequence"/>
</dbReference>
<evidence type="ECO:0000256" key="2">
    <source>
        <dbReference type="ARBA" id="ARBA00010992"/>
    </source>
</evidence>
<keyword evidence="4 8" id="KW-0812">Transmembrane</keyword>
<dbReference type="PANTHER" id="PTHR48022:SF3">
    <property type="entry name" value="HEXOSE TRANSPORTER PROTEIN (AFU_ORTHOLOGUE AFUA_8G04480)-RELATED"/>
    <property type="match status" value="1"/>
</dbReference>
<comment type="similarity">
    <text evidence="2 7">Belongs to the major facilitator superfamily. Sugar transporter (TC 2.A.1.1) family.</text>
</comment>
<dbReference type="Gene3D" id="1.20.1250.20">
    <property type="entry name" value="MFS general substrate transporter like domains"/>
    <property type="match status" value="1"/>
</dbReference>
<feature type="transmembrane region" description="Helical" evidence="8">
    <location>
        <begin position="291"/>
        <end position="310"/>
    </location>
</feature>
<protein>
    <submittedName>
        <fullName evidence="10">Sugar transporter</fullName>
    </submittedName>
</protein>
<keyword evidence="5 8" id="KW-1133">Transmembrane helix</keyword>
<reference evidence="10 11" key="1">
    <citation type="journal article" date="2018" name="Front. Microbiol.">
        <title>Genome-Wide Analysis of Corynespora cassiicola Leaf Fall Disease Putative Effectors.</title>
        <authorList>
            <person name="Lopez D."/>
            <person name="Ribeiro S."/>
            <person name="Label P."/>
            <person name="Fumanal B."/>
            <person name="Venisse J.S."/>
            <person name="Kohler A."/>
            <person name="de Oliveira R.R."/>
            <person name="Labutti K."/>
            <person name="Lipzen A."/>
            <person name="Lail K."/>
            <person name="Bauer D."/>
            <person name="Ohm R.A."/>
            <person name="Barry K.W."/>
            <person name="Spatafora J."/>
            <person name="Grigoriev I.V."/>
            <person name="Martin F.M."/>
            <person name="Pujade-Renaud V."/>
        </authorList>
    </citation>
    <scope>NUCLEOTIDE SEQUENCE [LARGE SCALE GENOMIC DNA]</scope>
    <source>
        <strain evidence="10 11">Philippines</strain>
    </source>
</reference>
<keyword evidence="3 7" id="KW-0813">Transport</keyword>
<keyword evidence="11" id="KW-1185">Reference proteome</keyword>
<dbReference type="Pfam" id="PF00083">
    <property type="entry name" value="Sugar_tr"/>
    <property type="match status" value="1"/>
</dbReference>
<evidence type="ECO:0000256" key="1">
    <source>
        <dbReference type="ARBA" id="ARBA00004141"/>
    </source>
</evidence>
<evidence type="ECO:0000313" key="11">
    <source>
        <dbReference type="Proteomes" id="UP000240883"/>
    </source>
</evidence>
<comment type="subcellular location">
    <subcellularLocation>
        <location evidence="1">Membrane</location>
        <topology evidence="1">Multi-pass membrane protein</topology>
    </subcellularLocation>
</comment>
<feature type="domain" description="Major facilitator superfamily (MFS) profile" evidence="9">
    <location>
        <begin position="42"/>
        <end position="480"/>
    </location>
</feature>
<dbReference type="OrthoDB" id="6133115at2759"/>
<evidence type="ECO:0000256" key="3">
    <source>
        <dbReference type="ARBA" id="ARBA00022448"/>
    </source>
</evidence>
<organism evidence="10 11">
    <name type="scientific">Corynespora cassiicola Philippines</name>
    <dbReference type="NCBI Taxonomy" id="1448308"/>
    <lineage>
        <taxon>Eukaryota</taxon>
        <taxon>Fungi</taxon>
        <taxon>Dikarya</taxon>
        <taxon>Ascomycota</taxon>
        <taxon>Pezizomycotina</taxon>
        <taxon>Dothideomycetes</taxon>
        <taxon>Pleosporomycetidae</taxon>
        <taxon>Pleosporales</taxon>
        <taxon>Corynesporascaceae</taxon>
        <taxon>Corynespora</taxon>
    </lineage>
</organism>
<dbReference type="InterPro" id="IPR005828">
    <property type="entry name" value="MFS_sugar_transport-like"/>
</dbReference>
<feature type="transmembrane region" description="Helical" evidence="8">
    <location>
        <begin position="36"/>
        <end position="55"/>
    </location>
</feature>
<evidence type="ECO:0000256" key="5">
    <source>
        <dbReference type="ARBA" id="ARBA00022989"/>
    </source>
</evidence>
<dbReference type="InterPro" id="IPR050360">
    <property type="entry name" value="MFS_Sugar_Transporters"/>
</dbReference>
<dbReference type="AlphaFoldDB" id="A0A2T2NKF5"/>
<evidence type="ECO:0000256" key="6">
    <source>
        <dbReference type="ARBA" id="ARBA00023136"/>
    </source>
</evidence>
<feature type="transmembrane region" description="Helical" evidence="8">
    <location>
        <begin position="357"/>
        <end position="380"/>
    </location>
</feature>
<dbReference type="InterPro" id="IPR036259">
    <property type="entry name" value="MFS_trans_sf"/>
</dbReference>
<dbReference type="GO" id="GO:0005351">
    <property type="term" value="F:carbohydrate:proton symporter activity"/>
    <property type="evidence" value="ECO:0007669"/>
    <property type="project" value="TreeGrafter"/>
</dbReference>
<keyword evidence="6 8" id="KW-0472">Membrane</keyword>
<dbReference type="NCBIfam" id="TIGR00879">
    <property type="entry name" value="SP"/>
    <property type="match status" value="1"/>
</dbReference>
<accession>A0A2T2NKF5</accession>
<evidence type="ECO:0000256" key="8">
    <source>
        <dbReference type="SAM" id="Phobius"/>
    </source>
</evidence>
<evidence type="ECO:0000259" key="9">
    <source>
        <dbReference type="PROSITE" id="PS50850"/>
    </source>
</evidence>
<feature type="transmembrane region" description="Helical" evidence="8">
    <location>
        <begin position="428"/>
        <end position="449"/>
    </location>
</feature>
<dbReference type="PROSITE" id="PS00216">
    <property type="entry name" value="SUGAR_TRANSPORT_1"/>
    <property type="match status" value="1"/>
</dbReference>
<feature type="transmembrane region" description="Helical" evidence="8">
    <location>
        <begin position="171"/>
        <end position="189"/>
    </location>
</feature>
<dbReference type="EMBL" id="KZ678136">
    <property type="protein sequence ID" value="PSN65736.1"/>
    <property type="molecule type" value="Genomic_DNA"/>
</dbReference>
<proteinExistence type="inferred from homology"/>
<dbReference type="GO" id="GO:0016020">
    <property type="term" value="C:membrane"/>
    <property type="evidence" value="ECO:0007669"/>
    <property type="project" value="UniProtKB-SubCell"/>
</dbReference>
<gene>
    <name evidence="10" type="ORF">BS50DRAFT_525468</name>
</gene>
<evidence type="ECO:0000313" key="10">
    <source>
        <dbReference type="EMBL" id="PSN65736.1"/>
    </source>
</evidence>
<evidence type="ECO:0000256" key="7">
    <source>
        <dbReference type="RuleBase" id="RU003346"/>
    </source>
</evidence>
<dbReference type="InterPro" id="IPR005829">
    <property type="entry name" value="Sugar_transporter_CS"/>
</dbReference>
<sequence length="522" mass="58019">MFGRSQTKSRSHAAVGEDLARVLPDDNTPWYRKGHLVLLNYYVLCMILLAAANGYDGSMMNGLQSLPQWDEFMNRPRSTWLGFINSLQPLSSILAYPVSAYFANRWGRKKGLLIGYFFLFLGALLQTFTPNAKGWIAGRFFLGQPSAWWGNLAPLLITEVSFPTQRGLNTSLYNCGWYIGSLLAAWATFGTRSYTSSWAWRIPSLLQIAIPLVSLPGVLLIPESPRYLIAKGQAQKARETLTRFHAGGDANSLLVDFEMEEIQRAIEADRAAQSSTSWLDLFKGRGNKHRAWISITLGVFAQWNGVNVVSYYLSLVLSTAGISSVRDQTLINGCMQIWNLFWASGAALSVDRLGRRTLFLTSCIGMFVSFAIVTGLSGGFDNTGNKSTGLAVIPFLFLYYGFYDIAFTPLVVSYPAEIWPYHLRARGLALTFFSTYLGIFFNTFVSPIALSSIGWRYYIIFVIIVLFGIVMVWFTYPETKGHTLEEMNVVFDGEAAALGAGQALKIGDGDKDVTTTHIENSV</sequence>
<dbReference type="InterPro" id="IPR003663">
    <property type="entry name" value="Sugar/inositol_transpt"/>
</dbReference>
<evidence type="ECO:0000256" key="4">
    <source>
        <dbReference type="ARBA" id="ARBA00022692"/>
    </source>
</evidence>
<dbReference type="InterPro" id="IPR020846">
    <property type="entry name" value="MFS_dom"/>
</dbReference>